<evidence type="ECO:0000256" key="4">
    <source>
        <dbReference type="ARBA" id="ARBA00023139"/>
    </source>
</evidence>
<dbReference type="SUPFAM" id="SSF53850">
    <property type="entry name" value="Periplasmic binding protein-like II"/>
    <property type="match status" value="1"/>
</dbReference>
<keyword evidence="2 8" id="KW-0732">Signal</keyword>
<evidence type="ECO:0000313" key="10">
    <source>
        <dbReference type="Proteomes" id="UP000198943"/>
    </source>
</evidence>
<gene>
    <name evidence="9" type="ORF">SAMN04487864_10927</name>
</gene>
<evidence type="ECO:0000256" key="5">
    <source>
        <dbReference type="ARBA" id="ARBA00023288"/>
    </source>
</evidence>
<dbReference type="PROSITE" id="PS51257">
    <property type="entry name" value="PROKAR_LIPOPROTEIN"/>
    <property type="match status" value="1"/>
</dbReference>
<reference evidence="10" key="1">
    <citation type="submission" date="2016-10" db="EMBL/GenBank/DDBJ databases">
        <authorList>
            <person name="Varghese N."/>
            <person name="Submissions S."/>
        </authorList>
    </citation>
    <scope>NUCLEOTIDE SEQUENCE [LARGE SCALE GENOMIC DNA]</scope>
    <source>
        <strain evidence="10">DSM 11005</strain>
    </source>
</reference>
<evidence type="ECO:0000256" key="1">
    <source>
        <dbReference type="ARBA" id="ARBA00004635"/>
    </source>
</evidence>
<evidence type="ECO:0000256" key="6">
    <source>
        <dbReference type="PIRNR" id="PIRNR002854"/>
    </source>
</evidence>
<dbReference type="PANTHER" id="PTHR30429">
    <property type="entry name" value="D-METHIONINE-BINDING LIPOPROTEIN METQ"/>
    <property type="match status" value="1"/>
</dbReference>
<dbReference type="CDD" id="cd13597">
    <property type="entry name" value="PBP2_lipoprotein_Tp32"/>
    <property type="match status" value="1"/>
</dbReference>
<dbReference type="PANTHER" id="PTHR30429:SF0">
    <property type="entry name" value="METHIONINE-BINDING LIPOPROTEIN METQ"/>
    <property type="match status" value="1"/>
</dbReference>
<keyword evidence="10" id="KW-1185">Reference proteome</keyword>
<evidence type="ECO:0000313" key="9">
    <source>
        <dbReference type="EMBL" id="SDC52464.1"/>
    </source>
</evidence>
<dbReference type="EMBL" id="FMYW01000009">
    <property type="protein sequence ID" value="SDC52464.1"/>
    <property type="molecule type" value="Genomic_DNA"/>
</dbReference>
<protein>
    <recommendedName>
        <fullName evidence="6">Lipoprotein</fullName>
    </recommendedName>
</protein>
<dbReference type="Pfam" id="PF03180">
    <property type="entry name" value="Lipoprotein_9"/>
    <property type="match status" value="1"/>
</dbReference>
<dbReference type="GO" id="GO:0016020">
    <property type="term" value="C:membrane"/>
    <property type="evidence" value="ECO:0007669"/>
    <property type="project" value="UniProtKB-SubCell"/>
</dbReference>
<keyword evidence="4" id="KW-0564">Palmitate</keyword>
<dbReference type="OrthoDB" id="9812878at2"/>
<dbReference type="AlphaFoldDB" id="A0A1G6MB09"/>
<organism evidence="9 10">
    <name type="scientific">Succiniclasticum ruminis</name>
    <dbReference type="NCBI Taxonomy" id="40841"/>
    <lineage>
        <taxon>Bacteria</taxon>
        <taxon>Bacillati</taxon>
        <taxon>Bacillota</taxon>
        <taxon>Negativicutes</taxon>
        <taxon>Acidaminococcales</taxon>
        <taxon>Acidaminococcaceae</taxon>
        <taxon>Succiniclasticum</taxon>
    </lineage>
</organism>
<evidence type="ECO:0000256" key="2">
    <source>
        <dbReference type="ARBA" id="ARBA00022729"/>
    </source>
</evidence>
<keyword evidence="5 6" id="KW-0449">Lipoprotein</keyword>
<comment type="subcellular location">
    <subcellularLocation>
        <location evidence="1">Membrane</location>
        <topology evidence="1">Lipid-anchor</topology>
    </subcellularLocation>
</comment>
<evidence type="ECO:0000256" key="3">
    <source>
        <dbReference type="ARBA" id="ARBA00023136"/>
    </source>
</evidence>
<dbReference type="InterPro" id="IPR004872">
    <property type="entry name" value="Lipoprotein_NlpA"/>
</dbReference>
<evidence type="ECO:0000256" key="7">
    <source>
        <dbReference type="PIRSR" id="PIRSR002854-1"/>
    </source>
</evidence>
<feature type="lipid moiety-binding region" description="S-diacylglycerol cysteine" evidence="7">
    <location>
        <position position="21"/>
    </location>
</feature>
<feature type="signal peptide" evidence="8">
    <location>
        <begin position="1"/>
        <end position="19"/>
    </location>
</feature>
<dbReference type="Gene3D" id="3.40.190.10">
    <property type="entry name" value="Periplasmic binding protein-like II"/>
    <property type="match status" value="2"/>
</dbReference>
<proteinExistence type="inferred from homology"/>
<dbReference type="PIRSF" id="PIRSF002854">
    <property type="entry name" value="MetQ"/>
    <property type="match status" value="1"/>
</dbReference>
<name>A0A1G6MB09_9FIRM</name>
<evidence type="ECO:0000256" key="8">
    <source>
        <dbReference type="SAM" id="SignalP"/>
    </source>
</evidence>
<dbReference type="Proteomes" id="UP000198943">
    <property type="component" value="Unassembled WGS sequence"/>
</dbReference>
<feature type="chain" id="PRO_5038642129" description="Lipoprotein" evidence="8">
    <location>
        <begin position="20"/>
        <end position="276"/>
    </location>
</feature>
<comment type="similarity">
    <text evidence="6">Belongs to the nlpA lipoprotein family.</text>
</comment>
<accession>A0A1G6MB09</accession>
<dbReference type="RefSeq" id="WP_093730509.1">
    <property type="nucleotide sequence ID" value="NZ_FMYW01000009.1"/>
</dbReference>
<sequence length="276" mass="29968">MKKFIYGILSVAMASMLMLGCGGDGGKKTAAPAAPADKKVVVKVGATPVPHAELLNFVKPQLAKEGVDLQVIEFTDYVKPNLSLSDKELDANFFQHIPFLEKTCQERNLKLVVLDKIHIEPMGCYSKKYKDIKSLPNGAKVAIPNDPTNGGRSLMLLEAAGLLKLKDGKGITATPNDLAANPKNLKIIEVESATLPRALDDTDLAVINSNFAMEAKLNPVKDSLFIEKDSPYANVIAVRTGDEKRPELLKLAKALKTPEVKKFIQDKYKGAVVPAF</sequence>
<keyword evidence="3" id="KW-0472">Membrane</keyword>